<dbReference type="EMBL" id="JAFNEN010000377">
    <property type="protein sequence ID" value="KAG8184316.1"/>
    <property type="molecule type" value="Genomic_DNA"/>
</dbReference>
<sequence length="80" mass="9424">MCPVEKREMGQSPHSRVIKEGDFRRQLIRRGLPLNRMRRKCCGAVDRGTPNMGWRHFCASVEKSVWLQRPTQFSLRLELV</sequence>
<gene>
    <name evidence="1" type="ORF">JTE90_018722</name>
</gene>
<evidence type="ECO:0000313" key="1">
    <source>
        <dbReference type="EMBL" id="KAG8184316.1"/>
    </source>
</evidence>
<accession>A0AAV6UL02</accession>
<proteinExistence type="predicted"/>
<protein>
    <submittedName>
        <fullName evidence="1">Uncharacterized protein</fullName>
    </submittedName>
</protein>
<dbReference type="AlphaFoldDB" id="A0AAV6UL02"/>
<dbReference type="Proteomes" id="UP000827092">
    <property type="component" value="Unassembled WGS sequence"/>
</dbReference>
<evidence type="ECO:0000313" key="2">
    <source>
        <dbReference type="Proteomes" id="UP000827092"/>
    </source>
</evidence>
<reference evidence="1 2" key="1">
    <citation type="journal article" date="2022" name="Nat. Ecol. Evol.">
        <title>A masculinizing supergene underlies an exaggerated male reproductive morph in a spider.</title>
        <authorList>
            <person name="Hendrickx F."/>
            <person name="De Corte Z."/>
            <person name="Sonet G."/>
            <person name="Van Belleghem S.M."/>
            <person name="Kostlbacher S."/>
            <person name="Vangestel C."/>
        </authorList>
    </citation>
    <scope>NUCLEOTIDE SEQUENCE [LARGE SCALE GENOMIC DNA]</scope>
    <source>
        <strain evidence="1">W744_W776</strain>
    </source>
</reference>
<keyword evidence="2" id="KW-1185">Reference proteome</keyword>
<name>A0AAV6UL02_9ARAC</name>
<organism evidence="1 2">
    <name type="scientific">Oedothorax gibbosus</name>
    <dbReference type="NCBI Taxonomy" id="931172"/>
    <lineage>
        <taxon>Eukaryota</taxon>
        <taxon>Metazoa</taxon>
        <taxon>Ecdysozoa</taxon>
        <taxon>Arthropoda</taxon>
        <taxon>Chelicerata</taxon>
        <taxon>Arachnida</taxon>
        <taxon>Araneae</taxon>
        <taxon>Araneomorphae</taxon>
        <taxon>Entelegynae</taxon>
        <taxon>Araneoidea</taxon>
        <taxon>Linyphiidae</taxon>
        <taxon>Erigoninae</taxon>
        <taxon>Oedothorax</taxon>
    </lineage>
</organism>
<comment type="caution">
    <text evidence="1">The sequence shown here is derived from an EMBL/GenBank/DDBJ whole genome shotgun (WGS) entry which is preliminary data.</text>
</comment>